<gene>
    <name evidence="7" type="ORF">FB561_0773</name>
</gene>
<evidence type="ECO:0000256" key="3">
    <source>
        <dbReference type="ARBA" id="ARBA00022989"/>
    </source>
</evidence>
<dbReference type="OrthoDB" id="4989419at2"/>
<dbReference type="InterPro" id="IPR049453">
    <property type="entry name" value="Memb_transporter_dom"/>
</dbReference>
<comment type="caution">
    <text evidence="7">The sequence shown here is derived from an EMBL/GenBank/DDBJ whole genome shotgun (WGS) entry which is preliminary data.</text>
</comment>
<feature type="domain" description="Integral membrane bound transporter" evidence="6">
    <location>
        <begin position="211"/>
        <end position="336"/>
    </location>
</feature>
<evidence type="ECO:0000256" key="5">
    <source>
        <dbReference type="SAM" id="Phobius"/>
    </source>
</evidence>
<accession>A0A561BLH6</accession>
<organism evidence="7 8">
    <name type="scientific">Kribbella amoyensis</name>
    <dbReference type="NCBI Taxonomy" id="996641"/>
    <lineage>
        <taxon>Bacteria</taxon>
        <taxon>Bacillati</taxon>
        <taxon>Actinomycetota</taxon>
        <taxon>Actinomycetes</taxon>
        <taxon>Propionibacteriales</taxon>
        <taxon>Kribbellaceae</taxon>
        <taxon>Kribbella</taxon>
    </lineage>
</organism>
<reference evidence="7 8" key="1">
    <citation type="submission" date="2019-06" db="EMBL/GenBank/DDBJ databases">
        <title>Sequencing the genomes of 1000 actinobacteria strains.</title>
        <authorList>
            <person name="Klenk H.-P."/>
        </authorList>
    </citation>
    <scope>NUCLEOTIDE SEQUENCE [LARGE SCALE GENOMIC DNA]</scope>
    <source>
        <strain evidence="7 8">DSM 24683</strain>
    </source>
</reference>
<feature type="transmembrane region" description="Helical" evidence="5">
    <location>
        <begin position="293"/>
        <end position="312"/>
    </location>
</feature>
<evidence type="ECO:0000313" key="7">
    <source>
        <dbReference type="EMBL" id="TWD79709.1"/>
    </source>
</evidence>
<keyword evidence="4 5" id="KW-0472">Membrane</keyword>
<feature type="transmembrane region" description="Helical" evidence="5">
    <location>
        <begin position="252"/>
        <end position="281"/>
    </location>
</feature>
<feature type="transmembrane region" description="Helical" evidence="5">
    <location>
        <begin position="33"/>
        <end position="51"/>
    </location>
</feature>
<dbReference type="Pfam" id="PF13515">
    <property type="entry name" value="FUSC_2"/>
    <property type="match status" value="1"/>
</dbReference>
<dbReference type="Proteomes" id="UP000318380">
    <property type="component" value="Unassembled WGS sequence"/>
</dbReference>
<feature type="transmembrane region" description="Helical" evidence="5">
    <location>
        <begin position="107"/>
        <end position="127"/>
    </location>
</feature>
<sequence>MAANVVRSVADRLYRVLGTDLLQVRPAPAAHRVAARAALSMLIALLTLWWFDRVEWALYATFGAFTSVFGGGLRSPGRWKLQIAVGLTLTAAVACGVLIALHPERTWLAVPAAAAWAALAAALSDHFHWKPPGALFPVFAVAACSSVPITAANVLPAIAVTASTAALAILLGVLEDRLAPPPPQATPPPAPPPAPLPRIVNPTANAAAVLIAGGIATASGISHPYWAMIAAVAPLAAVGFRKQFVRGVHRAAGTLIGIFLAVPLLALDLPVLAILVAVPALQGTAELLIARNYGAALIVITPLALLLVDMAHAEPISTLVTDRLVETVIGVTVGLTIALLIRPRRSPTTET</sequence>
<feature type="transmembrane region" description="Helical" evidence="5">
    <location>
        <begin position="324"/>
        <end position="341"/>
    </location>
</feature>
<keyword evidence="2 5" id="KW-0812">Transmembrane</keyword>
<keyword evidence="8" id="KW-1185">Reference proteome</keyword>
<dbReference type="GO" id="GO:0016020">
    <property type="term" value="C:membrane"/>
    <property type="evidence" value="ECO:0007669"/>
    <property type="project" value="UniProtKB-SubCell"/>
</dbReference>
<dbReference type="RefSeq" id="WP_145803062.1">
    <property type="nucleotide sequence ID" value="NZ_VIVK01000001.1"/>
</dbReference>
<feature type="transmembrane region" description="Helical" evidence="5">
    <location>
        <begin position="81"/>
        <end position="101"/>
    </location>
</feature>
<evidence type="ECO:0000256" key="4">
    <source>
        <dbReference type="ARBA" id="ARBA00023136"/>
    </source>
</evidence>
<dbReference type="AlphaFoldDB" id="A0A561BLH6"/>
<evidence type="ECO:0000256" key="2">
    <source>
        <dbReference type="ARBA" id="ARBA00022692"/>
    </source>
</evidence>
<proteinExistence type="predicted"/>
<dbReference type="EMBL" id="VIVK01000001">
    <property type="protein sequence ID" value="TWD79709.1"/>
    <property type="molecule type" value="Genomic_DNA"/>
</dbReference>
<keyword evidence="3 5" id="KW-1133">Transmembrane helix</keyword>
<evidence type="ECO:0000313" key="8">
    <source>
        <dbReference type="Proteomes" id="UP000318380"/>
    </source>
</evidence>
<name>A0A561BLH6_9ACTN</name>
<comment type="subcellular location">
    <subcellularLocation>
        <location evidence="1">Membrane</location>
        <topology evidence="1">Multi-pass membrane protein</topology>
    </subcellularLocation>
</comment>
<evidence type="ECO:0000256" key="1">
    <source>
        <dbReference type="ARBA" id="ARBA00004141"/>
    </source>
</evidence>
<protein>
    <submittedName>
        <fullName evidence="7">Fusaric acid resistance family protein</fullName>
    </submittedName>
</protein>
<evidence type="ECO:0000259" key="6">
    <source>
        <dbReference type="Pfam" id="PF13515"/>
    </source>
</evidence>
<feature type="transmembrane region" description="Helical" evidence="5">
    <location>
        <begin position="157"/>
        <end position="174"/>
    </location>
</feature>